<dbReference type="Proteomes" id="UP000276741">
    <property type="component" value="Chromosome"/>
</dbReference>
<evidence type="ECO:0000313" key="3">
    <source>
        <dbReference type="Proteomes" id="UP000276741"/>
    </source>
</evidence>
<reference evidence="2" key="1">
    <citation type="journal article" date="2014" name="Int. J. Syst. Evol. Microbiol.">
        <title>Complete genome sequence of Corynebacterium casei LMG S-19264T (=DSM 44701T), isolated from a smear-ripened cheese.</title>
        <authorList>
            <consortium name="US DOE Joint Genome Institute (JGI-PGF)"/>
            <person name="Walter F."/>
            <person name="Albersmeier A."/>
            <person name="Kalinowski J."/>
            <person name="Ruckert C."/>
        </authorList>
    </citation>
    <scope>NUCLEOTIDE SEQUENCE</scope>
    <source>
        <strain evidence="2">JCM 31740</strain>
    </source>
</reference>
<reference evidence="2" key="4">
    <citation type="submission" date="2020-09" db="EMBL/GenBank/DDBJ databases">
        <authorList>
            <person name="Sun Q."/>
            <person name="Ohkuma M."/>
        </authorList>
    </citation>
    <scope>NUCLEOTIDE SEQUENCE</scope>
    <source>
        <strain evidence="2">JCM 31740</strain>
    </source>
</reference>
<dbReference type="RefSeq" id="WP_126450789.1">
    <property type="nucleotide sequence ID" value="NZ_AP018553.1"/>
</dbReference>
<evidence type="ECO:0000313" key="1">
    <source>
        <dbReference type="EMBL" id="BBD73549.1"/>
    </source>
</evidence>
<dbReference type="KEGG" id="sacd:HS1genome_1938"/>
<sequence>MTECGEVYRRAAKALVERNLGVLRSAVREMEECSTTSFRALSDALNSCTKNEVSCERKLGVGAVQLSEEKGLLPSEVCSLLAAAEQLLSSSDMEYDGWLMAARNKSVILGCERDPLMNCVGDRVAVPALVVDWREFARSLKERGGTECQDTVNFQEFSVVKGDRLRGRDYMKTSSNVIVELDIAGRDNVARDGELRSGLSKLRFERVMLLLKNWGDFTYAPELLGYYTDPEGALRKYLSSRWPLLWRTIRGKRVSRLELDEVIRELEGEE</sequence>
<protein>
    <submittedName>
        <fullName evidence="1">Uncharacterized protein</fullName>
    </submittedName>
</protein>
<dbReference type="EMBL" id="BMQS01000006">
    <property type="protein sequence ID" value="GGT92356.1"/>
    <property type="molecule type" value="Genomic_DNA"/>
</dbReference>
<dbReference type="Proteomes" id="UP000616143">
    <property type="component" value="Unassembled WGS sequence"/>
</dbReference>
<keyword evidence="3" id="KW-1185">Reference proteome</keyword>
<proteinExistence type="predicted"/>
<name>A0A348B5U7_9CREN</name>
<dbReference type="GeneID" id="38667406"/>
<accession>A0A348B5U7</accession>
<dbReference type="AlphaFoldDB" id="A0A348B5U7"/>
<evidence type="ECO:0000313" key="2">
    <source>
        <dbReference type="EMBL" id="GGT92356.1"/>
    </source>
</evidence>
<reference evidence="1" key="3">
    <citation type="journal article" date="2019" name="BMC Res. Notes">
        <title>Complete genome sequence of the Sulfodiicoccus acidiphilus strain HS-1T, the first crenarchaeon that lacks polB3, isolated from an acidic hot spring in Ohwaku-dani, Hakone, Japan.</title>
        <authorList>
            <person name="Sakai H.D."/>
            <person name="Kurosawa N."/>
        </authorList>
    </citation>
    <scope>NUCLEOTIDE SEQUENCE</scope>
    <source>
        <strain evidence="1">HS-1</strain>
    </source>
</reference>
<reference evidence="3" key="2">
    <citation type="submission" date="2018-04" db="EMBL/GenBank/DDBJ databases">
        <title>Complete genome sequence of Sulfodiicoccus acidiphilus strain HS-1.</title>
        <authorList>
            <person name="Sakai H.D."/>
            <person name="Kurosawa N."/>
        </authorList>
    </citation>
    <scope>NUCLEOTIDE SEQUENCE [LARGE SCALE GENOMIC DNA]</scope>
    <source>
        <strain evidence="3">HS-1</strain>
    </source>
</reference>
<dbReference type="EMBL" id="AP018553">
    <property type="protein sequence ID" value="BBD73549.1"/>
    <property type="molecule type" value="Genomic_DNA"/>
</dbReference>
<organism evidence="1 3">
    <name type="scientific">Sulfodiicoccus acidiphilus</name>
    <dbReference type="NCBI Taxonomy" id="1670455"/>
    <lineage>
        <taxon>Archaea</taxon>
        <taxon>Thermoproteota</taxon>
        <taxon>Thermoprotei</taxon>
        <taxon>Sulfolobales</taxon>
        <taxon>Sulfolobaceae</taxon>
        <taxon>Sulfodiicoccus</taxon>
    </lineage>
</organism>
<gene>
    <name evidence="2" type="ORF">GCM10007116_07600</name>
    <name evidence="1" type="ORF">HS1genome_1938</name>
</gene>